<dbReference type="OrthoDB" id="9772064at2"/>
<organism evidence="1 2">
    <name type="scientific">Vreelandella rituensis</name>
    <dbReference type="NCBI Taxonomy" id="2282306"/>
    <lineage>
        <taxon>Bacteria</taxon>
        <taxon>Pseudomonadati</taxon>
        <taxon>Pseudomonadota</taxon>
        <taxon>Gammaproteobacteria</taxon>
        <taxon>Oceanospirillales</taxon>
        <taxon>Halomonadaceae</taxon>
        <taxon>Vreelandella</taxon>
    </lineage>
</organism>
<evidence type="ECO:0000313" key="1">
    <source>
        <dbReference type="EMBL" id="RCV93775.1"/>
    </source>
</evidence>
<proteinExistence type="predicted"/>
<keyword evidence="2" id="KW-1185">Reference proteome</keyword>
<dbReference type="AlphaFoldDB" id="A0A368U9X7"/>
<protein>
    <submittedName>
        <fullName evidence="1">Uncharacterized protein</fullName>
    </submittedName>
</protein>
<accession>A0A368U9X7</accession>
<evidence type="ECO:0000313" key="2">
    <source>
        <dbReference type="Proteomes" id="UP000253204"/>
    </source>
</evidence>
<dbReference type="EMBL" id="QPIJ01000001">
    <property type="protein sequence ID" value="RCV93775.1"/>
    <property type="molecule type" value="Genomic_DNA"/>
</dbReference>
<gene>
    <name evidence="1" type="ORF">DU506_01060</name>
</gene>
<dbReference type="RefSeq" id="WP_114485103.1">
    <property type="nucleotide sequence ID" value="NZ_CBCSHM010000052.1"/>
</dbReference>
<dbReference type="Proteomes" id="UP000253204">
    <property type="component" value="Unassembled WGS sequence"/>
</dbReference>
<name>A0A368U9X7_9GAMM</name>
<reference evidence="1 2" key="1">
    <citation type="submission" date="2018-07" db="EMBL/GenBank/DDBJ databases">
        <title>Halomonas rutogse sp. nov., isolated from Lake TangqianCo on Tibetan Plateau.</title>
        <authorList>
            <person name="Lu H."/>
            <person name="Xing P."/>
            <person name="Wu Q."/>
        </authorList>
    </citation>
    <scope>NUCLEOTIDE SEQUENCE [LARGE SCALE GENOMIC DNA]</scope>
    <source>
        <strain evidence="1 2">TQ8S</strain>
    </source>
</reference>
<sequence length="84" mass="9412">MSVTYGTLAPHVAIRLKQLFPRIAKGQSKGFTFPNDTLHCADLAWFVSRYPMAMSLDDQLSLDGGRAQFEGEQAAMCDYRHDLC</sequence>
<comment type="caution">
    <text evidence="1">The sequence shown here is derived from an EMBL/GenBank/DDBJ whole genome shotgun (WGS) entry which is preliminary data.</text>
</comment>